<organism evidence="3 4">
    <name type="scientific">Sphagnum jensenii</name>
    <dbReference type="NCBI Taxonomy" id="128206"/>
    <lineage>
        <taxon>Eukaryota</taxon>
        <taxon>Viridiplantae</taxon>
        <taxon>Streptophyta</taxon>
        <taxon>Embryophyta</taxon>
        <taxon>Bryophyta</taxon>
        <taxon>Sphagnophytina</taxon>
        <taxon>Sphagnopsida</taxon>
        <taxon>Sphagnales</taxon>
        <taxon>Sphagnaceae</taxon>
        <taxon>Sphagnum</taxon>
    </lineage>
</organism>
<evidence type="ECO:0008006" key="5">
    <source>
        <dbReference type="Google" id="ProtNLM"/>
    </source>
</evidence>
<dbReference type="InterPro" id="IPR004000">
    <property type="entry name" value="Actin"/>
</dbReference>
<proteinExistence type="inferred from homology"/>
<comment type="caution">
    <text evidence="3">The sequence shown here is derived from an EMBL/GenBank/DDBJ whole genome shotgun (WGS) entry which is preliminary data.</text>
</comment>
<evidence type="ECO:0000313" key="4">
    <source>
        <dbReference type="Proteomes" id="UP001497444"/>
    </source>
</evidence>
<evidence type="ECO:0000256" key="2">
    <source>
        <dbReference type="RuleBase" id="RU000487"/>
    </source>
</evidence>
<dbReference type="SMART" id="SM00268">
    <property type="entry name" value="ACTIN"/>
    <property type="match status" value="1"/>
</dbReference>
<dbReference type="Gene3D" id="3.90.640.10">
    <property type="entry name" value="Actin, Chain A, domain 4"/>
    <property type="match status" value="1"/>
</dbReference>
<gene>
    <name evidence="3" type="ORF">CSSPJE1EN1_LOCUS29413</name>
</gene>
<dbReference type="PANTHER" id="PTHR11937">
    <property type="entry name" value="ACTIN"/>
    <property type="match status" value="1"/>
</dbReference>
<dbReference type="InterPro" id="IPR004001">
    <property type="entry name" value="Actin_CS"/>
</dbReference>
<protein>
    <recommendedName>
        <fullName evidence="5">Actin</fullName>
    </recommendedName>
</protein>
<evidence type="ECO:0000256" key="1">
    <source>
        <dbReference type="ARBA" id="ARBA00006752"/>
    </source>
</evidence>
<sequence length="356" mass="40445">MCKVGFAGDDAPRAVFPSIVGRLQHQDVMKTDIYVGNEAQSKRHILTLKYPIEYGIVADWDDMEKIWHHTFYNELGVSPEEHPVLLTETPLNPEANRAKMTQIMFETFNTPAMYVAIQAVLSLYASGRTTGIALDLGYGTSHAVPTYEGYALSHAILRLELAGRDLTDYLIRIFTERGYYFSTRAERKIVRDIKEKLCYVALDFEQEMATAASSPSFEKSYELPDGQVITIGNELFRCPEALFQPLFLGMESYGIHETTYNSIMRCDVDIRKDLYANTVLSGGTTMYPGIADRMQKEMTALAPRTMEIKIIAPPERKYSVWIGGSILASHTTFKQMWITKQEYNELGPYIVNRKCF</sequence>
<accession>A0ABP0VKP2</accession>
<dbReference type="SUPFAM" id="SSF53067">
    <property type="entry name" value="Actin-like ATPase domain"/>
    <property type="match status" value="2"/>
</dbReference>
<reference evidence="3" key="1">
    <citation type="submission" date="2024-02" db="EMBL/GenBank/DDBJ databases">
        <authorList>
            <consortium name="ELIXIR-Norway"/>
            <consortium name="Elixir Norway"/>
        </authorList>
    </citation>
    <scope>NUCLEOTIDE SEQUENCE</scope>
</reference>
<dbReference type="EMBL" id="CAXAQS010000968">
    <property type="protein sequence ID" value="CAK9254035.1"/>
    <property type="molecule type" value="Genomic_DNA"/>
</dbReference>
<evidence type="ECO:0000313" key="3">
    <source>
        <dbReference type="EMBL" id="CAK9254035.1"/>
    </source>
</evidence>
<dbReference type="InterPro" id="IPR043129">
    <property type="entry name" value="ATPase_NBD"/>
</dbReference>
<dbReference type="PROSITE" id="PS00432">
    <property type="entry name" value="ACTINS_2"/>
    <property type="match status" value="1"/>
</dbReference>
<dbReference type="PRINTS" id="PR00190">
    <property type="entry name" value="ACTIN"/>
</dbReference>
<dbReference type="Pfam" id="PF00022">
    <property type="entry name" value="Actin"/>
    <property type="match status" value="1"/>
</dbReference>
<dbReference type="Proteomes" id="UP001497444">
    <property type="component" value="Unassembled WGS sequence"/>
</dbReference>
<comment type="similarity">
    <text evidence="1 2">Belongs to the actin family.</text>
</comment>
<keyword evidence="4" id="KW-1185">Reference proteome</keyword>
<name>A0ABP0VKP2_9BRYO</name>
<dbReference type="Gene3D" id="3.30.420.40">
    <property type="match status" value="2"/>
</dbReference>